<reference evidence="1" key="2">
    <citation type="journal article" date="2015" name="Data Brief">
        <title>Shoot transcriptome of the giant reed, Arundo donax.</title>
        <authorList>
            <person name="Barrero R.A."/>
            <person name="Guerrero F.D."/>
            <person name="Moolhuijzen P."/>
            <person name="Goolsby J.A."/>
            <person name="Tidwell J."/>
            <person name="Bellgard S.E."/>
            <person name="Bellgard M.I."/>
        </authorList>
    </citation>
    <scope>NUCLEOTIDE SEQUENCE</scope>
    <source>
        <tissue evidence="1">Shoot tissue taken approximately 20 cm above the soil surface</tissue>
    </source>
</reference>
<organism evidence="1">
    <name type="scientific">Arundo donax</name>
    <name type="common">Giant reed</name>
    <name type="synonym">Donax arundinaceus</name>
    <dbReference type="NCBI Taxonomy" id="35708"/>
    <lineage>
        <taxon>Eukaryota</taxon>
        <taxon>Viridiplantae</taxon>
        <taxon>Streptophyta</taxon>
        <taxon>Embryophyta</taxon>
        <taxon>Tracheophyta</taxon>
        <taxon>Spermatophyta</taxon>
        <taxon>Magnoliopsida</taxon>
        <taxon>Liliopsida</taxon>
        <taxon>Poales</taxon>
        <taxon>Poaceae</taxon>
        <taxon>PACMAD clade</taxon>
        <taxon>Arundinoideae</taxon>
        <taxon>Arundineae</taxon>
        <taxon>Arundo</taxon>
    </lineage>
</organism>
<accession>A0A0A9HS10</accession>
<sequence>MLCRPLLLRLRGQQLSGYRHKRVLLKGIGVEGCLLARGKRAIELPDLATILEKALLLLMLIVIKEDT</sequence>
<evidence type="ECO:0000313" key="1">
    <source>
        <dbReference type="EMBL" id="JAE37661.1"/>
    </source>
</evidence>
<reference evidence="1" key="1">
    <citation type="submission" date="2014-09" db="EMBL/GenBank/DDBJ databases">
        <authorList>
            <person name="Magalhaes I.L.F."/>
            <person name="Oliveira U."/>
            <person name="Santos F.R."/>
            <person name="Vidigal T.H.D.A."/>
            <person name="Brescovit A.D."/>
            <person name="Santos A.J."/>
        </authorList>
    </citation>
    <scope>NUCLEOTIDE SEQUENCE</scope>
    <source>
        <tissue evidence="1">Shoot tissue taken approximately 20 cm above the soil surface</tissue>
    </source>
</reference>
<dbReference type="AlphaFoldDB" id="A0A0A9HS10"/>
<dbReference type="EMBL" id="GBRH01160235">
    <property type="protein sequence ID" value="JAE37661.1"/>
    <property type="molecule type" value="Transcribed_RNA"/>
</dbReference>
<proteinExistence type="predicted"/>
<protein>
    <submittedName>
        <fullName evidence="1">Uncharacterized protein</fullName>
    </submittedName>
</protein>
<name>A0A0A9HS10_ARUDO</name>